<gene>
    <name evidence="3" type="ORF">GCM10009544_43780</name>
</gene>
<protein>
    <submittedName>
        <fullName evidence="3">GNAT family N-acetyltransferase</fullName>
    </submittedName>
</protein>
<evidence type="ECO:0000313" key="4">
    <source>
        <dbReference type="Proteomes" id="UP001499895"/>
    </source>
</evidence>
<comment type="caution">
    <text evidence="3">The sequence shown here is derived from an EMBL/GenBank/DDBJ whole genome shotgun (WGS) entry which is preliminary data.</text>
</comment>
<proteinExistence type="predicted"/>
<keyword evidence="4" id="KW-1185">Reference proteome</keyword>
<organism evidence="3 4">
    <name type="scientific">Streptomyces stramineus</name>
    <dbReference type="NCBI Taxonomy" id="173861"/>
    <lineage>
        <taxon>Bacteria</taxon>
        <taxon>Bacillati</taxon>
        <taxon>Actinomycetota</taxon>
        <taxon>Actinomycetes</taxon>
        <taxon>Kitasatosporales</taxon>
        <taxon>Streptomycetaceae</taxon>
        <taxon>Streptomyces</taxon>
    </lineage>
</organism>
<evidence type="ECO:0000256" key="1">
    <source>
        <dbReference type="ARBA" id="ARBA00022679"/>
    </source>
</evidence>
<dbReference type="PANTHER" id="PTHR13947:SF37">
    <property type="entry name" value="LD18367P"/>
    <property type="match status" value="1"/>
</dbReference>
<dbReference type="SUPFAM" id="SSF55729">
    <property type="entry name" value="Acyl-CoA N-acyltransferases (Nat)"/>
    <property type="match status" value="1"/>
</dbReference>
<dbReference type="Gene3D" id="3.40.630.30">
    <property type="match status" value="1"/>
</dbReference>
<name>A0ABN1AI13_9ACTN</name>
<dbReference type="Pfam" id="PF00583">
    <property type="entry name" value="Acetyltransf_1"/>
    <property type="match status" value="1"/>
</dbReference>
<accession>A0ABN1AI13</accession>
<dbReference type="PANTHER" id="PTHR13947">
    <property type="entry name" value="GNAT FAMILY N-ACETYLTRANSFERASE"/>
    <property type="match status" value="1"/>
</dbReference>
<evidence type="ECO:0000313" key="3">
    <source>
        <dbReference type="EMBL" id="GAA0477012.1"/>
    </source>
</evidence>
<dbReference type="InterPro" id="IPR000182">
    <property type="entry name" value="GNAT_dom"/>
</dbReference>
<evidence type="ECO:0000259" key="2">
    <source>
        <dbReference type="PROSITE" id="PS51186"/>
    </source>
</evidence>
<dbReference type="InterPro" id="IPR050769">
    <property type="entry name" value="NAT_camello-type"/>
</dbReference>
<dbReference type="EMBL" id="BAAAHB010000054">
    <property type="protein sequence ID" value="GAA0477012.1"/>
    <property type="molecule type" value="Genomic_DNA"/>
</dbReference>
<dbReference type="InterPro" id="IPR016181">
    <property type="entry name" value="Acyl_CoA_acyltransferase"/>
</dbReference>
<feature type="domain" description="N-acetyltransferase" evidence="2">
    <location>
        <begin position="4"/>
        <end position="160"/>
    </location>
</feature>
<dbReference type="Proteomes" id="UP001499895">
    <property type="component" value="Unassembled WGS sequence"/>
</dbReference>
<sequence length="161" mass="17776">MSTITTRPLGPEDWRLYRTVRLTALADAPEAFGATWADESTFPEEKWKDRLGRRNSFVAVRDGEACGLVGVVPLDSRVAGLVSMWVAPGARSQGVGGLLVARALEWAADNGFPEVRLWVSEGNDRAERLYSRQGFRRTGEVQLIRDGEDAEEFAMSRHAGP</sequence>
<dbReference type="RefSeq" id="WP_344093388.1">
    <property type="nucleotide sequence ID" value="NZ_BAAAHB010000054.1"/>
</dbReference>
<keyword evidence="1" id="KW-0808">Transferase</keyword>
<dbReference type="PROSITE" id="PS51186">
    <property type="entry name" value="GNAT"/>
    <property type="match status" value="1"/>
</dbReference>
<dbReference type="CDD" id="cd04301">
    <property type="entry name" value="NAT_SF"/>
    <property type="match status" value="1"/>
</dbReference>
<reference evidence="3 4" key="1">
    <citation type="journal article" date="2019" name="Int. J. Syst. Evol. Microbiol.">
        <title>The Global Catalogue of Microorganisms (GCM) 10K type strain sequencing project: providing services to taxonomists for standard genome sequencing and annotation.</title>
        <authorList>
            <consortium name="The Broad Institute Genomics Platform"/>
            <consortium name="The Broad Institute Genome Sequencing Center for Infectious Disease"/>
            <person name="Wu L."/>
            <person name="Ma J."/>
        </authorList>
    </citation>
    <scope>NUCLEOTIDE SEQUENCE [LARGE SCALE GENOMIC DNA]</scope>
    <source>
        <strain evidence="3 4">JCM 10649</strain>
    </source>
</reference>